<sequence length="219" mass="23368">MKLSSTSLATRVNSVVRLIPKLVFASTTIISLAVFDTNPAVAQTNEIIYSGVATTTIQYPDVYGTSFHQQTIQTPVQCVVSAQQSDGSSTESNPFNLQIGFVDPSVGTSVGAISMWSAAVATTSTGSLLVQYWNYQLNGNQFSGQLVNNATSLATAFNLVNFPLIIPPNLNLGGYPYAMANGTQIIGVFSQDINRLNVQISGQTVDLARSFVSEIVCTR</sequence>
<evidence type="ECO:0000313" key="2">
    <source>
        <dbReference type="Proteomes" id="UP000651156"/>
    </source>
</evidence>
<comment type="caution">
    <text evidence="1">The sequence shown here is derived from an EMBL/GenBank/DDBJ whole genome shotgun (WGS) entry which is preliminary data.</text>
</comment>
<keyword evidence="2" id="KW-1185">Reference proteome</keyword>
<dbReference type="EMBL" id="JADEWN010000069">
    <property type="protein sequence ID" value="MBE9192906.1"/>
    <property type="molecule type" value="Genomic_DNA"/>
</dbReference>
<name>A0ABR9UX97_9CHRO</name>
<organism evidence="1 2">
    <name type="scientific">Gloeocapsopsis crepidinum LEGE 06123</name>
    <dbReference type="NCBI Taxonomy" id="588587"/>
    <lineage>
        <taxon>Bacteria</taxon>
        <taxon>Bacillati</taxon>
        <taxon>Cyanobacteriota</taxon>
        <taxon>Cyanophyceae</taxon>
        <taxon>Oscillatoriophycideae</taxon>
        <taxon>Chroococcales</taxon>
        <taxon>Chroococcaceae</taxon>
        <taxon>Gloeocapsopsis</taxon>
    </lineage>
</organism>
<evidence type="ECO:0000313" key="1">
    <source>
        <dbReference type="EMBL" id="MBE9192906.1"/>
    </source>
</evidence>
<dbReference type="RefSeq" id="WP_193934312.1">
    <property type="nucleotide sequence ID" value="NZ_CAWPMZ010000110.1"/>
</dbReference>
<proteinExistence type="predicted"/>
<accession>A0ABR9UX97</accession>
<gene>
    <name evidence="1" type="ORF">IQ230_21625</name>
</gene>
<dbReference type="Proteomes" id="UP000651156">
    <property type="component" value="Unassembled WGS sequence"/>
</dbReference>
<reference evidence="1 2" key="1">
    <citation type="submission" date="2020-10" db="EMBL/GenBank/DDBJ databases">
        <authorList>
            <person name="Castelo-Branco R."/>
            <person name="Eusebio N."/>
            <person name="Adriana R."/>
            <person name="Vieira A."/>
            <person name="Brugerolle De Fraissinette N."/>
            <person name="Rezende De Castro R."/>
            <person name="Schneider M.P."/>
            <person name="Vasconcelos V."/>
            <person name="Leao P.N."/>
        </authorList>
    </citation>
    <scope>NUCLEOTIDE SEQUENCE [LARGE SCALE GENOMIC DNA]</scope>
    <source>
        <strain evidence="1 2">LEGE 06123</strain>
    </source>
</reference>
<protein>
    <submittedName>
        <fullName evidence="1">Uncharacterized protein</fullName>
    </submittedName>
</protein>